<dbReference type="Proteomes" id="UP000605427">
    <property type="component" value="Unassembled WGS sequence"/>
</dbReference>
<feature type="binding site" evidence="17">
    <location>
        <begin position="143"/>
        <end position="147"/>
    </location>
    <ligand>
        <name>D-ribulose 5-phosphate</name>
        <dbReference type="ChEBI" id="CHEBI:58121"/>
    </ligand>
</feature>
<dbReference type="InterPro" id="IPR036144">
    <property type="entry name" value="RibA-like_sf"/>
</dbReference>
<evidence type="ECO:0000259" key="18">
    <source>
        <dbReference type="Pfam" id="PF00925"/>
    </source>
</evidence>
<evidence type="ECO:0000313" key="20">
    <source>
        <dbReference type="Proteomes" id="UP000605427"/>
    </source>
</evidence>
<evidence type="ECO:0000256" key="15">
    <source>
        <dbReference type="ARBA" id="ARBA00023268"/>
    </source>
</evidence>
<comment type="function">
    <text evidence="2 17">Catalyzes the conversion of D-ribulose 5-phosphate to formate and 3,4-dihydroxy-2-butanone 4-phosphate.</text>
</comment>
<dbReference type="EC" id="4.1.99.12" evidence="17"/>
<organism evidence="19 20">
    <name type="scientific">Saccharibacillus endophyticus</name>
    <dbReference type="NCBI Taxonomy" id="2060666"/>
    <lineage>
        <taxon>Bacteria</taxon>
        <taxon>Bacillati</taxon>
        <taxon>Bacillota</taxon>
        <taxon>Bacilli</taxon>
        <taxon>Bacillales</taxon>
        <taxon>Paenibacillaceae</taxon>
        <taxon>Saccharibacillus</taxon>
    </lineage>
</organism>
<feature type="binding site" evidence="17">
    <location>
        <position position="32"/>
    </location>
    <ligand>
        <name>Mg(2+)</name>
        <dbReference type="ChEBI" id="CHEBI:18420"/>
        <label>1</label>
    </ligand>
</feature>
<feature type="binding site" evidence="17">
    <location>
        <position position="36"/>
    </location>
    <ligand>
        <name>D-ribulose 5-phosphate</name>
        <dbReference type="ChEBI" id="CHEBI:58121"/>
    </ligand>
</feature>
<keyword evidence="14 17" id="KW-0456">Lyase</keyword>
<dbReference type="PANTHER" id="PTHR21327">
    <property type="entry name" value="GTP CYCLOHYDROLASE II-RELATED"/>
    <property type="match status" value="1"/>
</dbReference>
<keyword evidence="9 17" id="KW-0378">Hydrolase</keyword>
<comment type="caution">
    <text evidence="19">The sequence shown here is derived from an EMBL/GenBank/DDBJ whole genome shotgun (WGS) entry which is preliminary data.</text>
</comment>
<comment type="similarity">
    <text evidence="5 17">In the N-terminal section; belongs to the DHBP synthase family.</text>
</comment>
<dbReference type="HAMAP" id="MF_00180">
    <property type="entry name" value="RibB"/>
    <property type="match status" value="1"/>
</dbReference>
<evidence type="ECO:0000313" key="19">
    <source>
        <dbReference type="EMBL" id="GGH72343.1"/>
    </source>
</evidence>
<dbReference type="CDD" id="cd00641">
    <property type="entry name" value="GTP_cyclohydro2"/>
    <property type="match status" value="1"/>
</dbReference>
<keyword evidence="11 17" id="KW-0460">Magnesium</keyword>
<comment type="cofactor">
    <cofactor evidence="17">
        <name>Zn(2+)</name>
        <dbReference type="ChEBI" id="CHEBI:29105"/>
    </cofactor>
    <text evidence="17">Binds 1 zinc ion per subunit.</text>
</comment>
<comment type="cofactor">
    <cofactor evidence="17">
        <name>Mg(2+)</name>
        <dbReference type="ChEBI" id="CHEBI:18420"/>
    </cofactor>
    <cofactor evidence="17">
        <name>Mn(2+)</name>
        <dbReference type="ChEBI" id="CHEBI:29035"/>
    </cofactor>
    <text evidence="17">Binds 2 divalent metal cations per subunit. Magnesium or manganese.</text>
</comment>
<dbReference type="NCBIfam" id="NF006803">
    <property type="entry name" value="PRK09311.1"/>
    <property type="match status" value="1"/>
</dbReference>
<evidence type="ECO:0000256" key="7">
    <source>
        <dbReference type="ARBA" id="ARBA00022723"/>
    </source>
</evidence>
<evidence type="ECO:0000256" key="3">
    <source>
        <dbReference type="ARBA" id="ARBA00004853"/>
    </source>
</evidence>
<feature type="binding site" evidence="17">
    <location>
        <position position="32"/>
    </location>
    <ligand>
        <name>Mg(2+)</name>
        <dbReference type="ChEBI" id="CHEBI:18420"/>
        <label>2</label>
    </ligand>
</feature>
<dbReference type="HAMAP" id="MF_01283">
    <property type="entry name" value="RibBA"/>
    <property type="match status" value="1"/>
</dbReference>
<feature type="site" description="Essential for DHBP synthase activity" evidence="17">
    <location>
        <position position="129"/>
    </location>
</feature>
<dbReference type="HAMAP" id="MF_00179">
    <property type="entry name" value="RibA"/>
    <property type="match status" value="1"/>
</dbReference>
<dbReference type="EC" id="3.5.4.25" evidence="17"/>
<keyword evidence="6 17" id="KW-0686">Riboflavin biosynthesis</keyword>
<feature type="binding site" evidence="17">
    <location>
        <begin position="298"/>
        <end position="300"/>
    </location>
    <ligand>
        <name>GTP</name>
        <dbReference type="ChEBI" id="CHEBI:37565"/>
    </ligand>
</feature>
<evidence type="ECO:0000256" key="8">
    <source>
        <dbReference type="ARBA" id="ARBA00022741"/>
    </source>
</evidence>
<comment type="catalytic activity">
    <reaction evidence="16 17">
        <text>GTP + 4 H2O = 2,5-diamino-6-hydroxy-4-(5-phosphoribosylamino)-pyrimidine + formate + 2 phosphate + 3 H(+)</text>
        <dbReference type="Rhea" id="RHEA:23704"/>
        <dbReference type="ChEBI" id="CHEBI:15377"/>
        <dbReference type="ChEBI" id="CHEBI:15378"/>
        <dbReference type="ChEBI" id="CHEBI:15740"/>
        <dbReference type="ChEBI" id="CHEBI:37565"/>
        <dbReference type="ChEBI" id="CHEBI:43474"/>
        <dbReference type="ChEBI" id="CHEBI:58614"/>
        <dbReference type="EC" id="3.5.4.25"/>
    </reaction>
</comment>
<dbReference type="Gene3D" id="3.40.50.10990">
    <property type="entry name" value="GTP cyclohydrolase II"/>
    <property type="match status" value="1"/>
</dbReference>
<feature type="binding site" evidence="17">
    <location>
        <begin position="31"/>
        <end position="32"/>
    </location>
    <ligand>
        <name>D-ribulose 5-phosphate</name>
        <dbReference type="ChEBI" id="CHEBI:58121"/>
    </ligand>
</feature>
<dbReference type="InterPro" id="IPR000422">
    <property type="entry name" value="DHBP_synthase_RibB"/>
</dbReference>
<feature type="active site" description="Nucleophile; for GTP cyclohydrolase activity" evidence="17">
    <location>
        <position position="334"/>
    </location>
</feature>
<dbReference type="RefSeq" id="WP_172240010.1">
    <property type="nucleotide sequence ID" value="NZ_BMDD01000001.1"/>
</dbReference>
<feature type="binding site" evidence="17">
    <location>
        <begin position="255"/>
        <end position="259"/>
    </location>
    <ligand>
        <name>GTP</name>
        <dbReference type="ChEBI" id="CHEBI:37565"/>
    </ligand>
</feature>
<dbReference type="Gene3D" id="3.90.870.10">
    <property type="entry name" value="DHBP synthase"/>
    <property type="match status" value="1"/>
</dbReference>
<feature type="binding site" evidence="17">
    <location>
        <position position="260"/>
    </location>
    <ligand>
        <name>Zn(2+)</name>
        <dbReference type="ChEBI" id="CHEBI:29105"/>
        <note>catalytic</note>
    </ligand>
</feature>
<keyword evidence="8 17" id="KW-0547">Nucleotide-binding</keyword>
<reference evidence="20" key="1">
    <citation type="journal article" date="2019" name="Int. J. Syst. Evol. Microbiol.">
        <title>The Global Catalogue of Microorganisms (GCM) 10K type strain sequencing project: providing services to taxonomists for standard genome sequencing and annotation.</title>
        <authorList>
            <consortium name="The Broad Institute Genomics Platform"/>
            <consortium name="The Broad Institute Genome Sequencing Center for Infectious Disease"/>
            <person name="Wu L."/>
            <person name="Ma J."/>
        </authorList>
    </citation>
    <scope>NUCLEOTIDE SEQUENCE [LARGE SCALE GENOMIC DNA]</scope>
    <source>
        <strain evidence="20">CCM 8702</strain>
    </source>
</reference>
<evidence type="ECO:0000256" key="11">
    <source>
        <dbReference type="ARBA" id="ARBA00022842"/>
    </source>
</evidence>
<feature type="binding site" evidence="17">
    <location>
        <position position="167"/>
    </location>
    <ligand>
        <name>D-ribulose 5-phosphate</name>
        <dbReference type="ChEBI" id="CHEBI:58121"/>
    </ligand>
</feature>
<comment type="function">
    <text evidence="17">Catalyzes the conversion of GTP to 2,5-diamino-6-ribosylamino-4(3H)-pyrimidinone 5'-phosphate (DARP), formate and pyrophosphate.</text>
</comment>
<gene>
    <name evidence="17 19" type="primary">ribBA</name>
    <name evidence="19" type="ORF">GCM10007362_10370</name>
</gene>
<dbReference type="NCBIfam" id="TIGR00505">
    <property type="entry name" value="ribA"/>
    <property type="match status" value="1"/>
</dbReference>
<dbReference type="PANTHER" id="PTHR21327:SF18">
    <property type="entry name" value="3,4-DIHYDROXY-2-BUTANONE 4-PHOSPHATE SYNTHASE"/>
    <property type="match status" value="1"/>
</dbReference>
<accession>A0ABQ1ZRA8</accession>
<dbReference type="SUPFAM" id="SSF55821">
    <property type="entry name" value="YrdC/RibB"/>
    <property type="match status" value="1"/>
</dbReference>
<evidence type="ECO:0000256" key="4">
    <source>
        <dbReference type="ARBA" id="ARBA00004904"/>
    </source>
</evidence>
<keyword evidence="7 17" id="KW-0479">Metal-binding</keyword>
<evidence type="ECO:0000256" key="14">
    <source>
        <dbReference type="ARBA" id="ARBA00023239"/>
    </source>
</evidence>
<proteinExistence type="inferred from homology"/>
<feature type="region of interest" description="GTP cyclohydrolase II" evidence="17">
    <location>
        <begin position="205"/>
        <end position="437"/>
    </location>
</feature>
<evidence type="ECO:0000256" key="16">
    <source>
        <dbReference type="ARBA" id="ARBA00049295"/>
    </source>
</evidence>
<dbReference type="NCBIfam" id="TIGR00506">
    <property type="entry name" value="ribB"/>
    <property type="match status" value="1"/>
</dbReference>
<feature type="binding site" evidence="17">
    <location>
        <position position="273"/>
    </location>
    <ligand>
        <name>Zn(2+)</name>
        <dbReference type="ChEBI" id="CHEBI:29105"/>
        <note>catalytic</note>
    </ligand>
</feature>
<feature type="site" description="Essential for DHBP synthase activity" evidence="17">
    <location>
        <position position="167"/>
    </location>
</feature>
<evidence type="ECO:0000256" key="2">
    <source>
        <dbReference type="ARBA" id="ARBA00002284"/>
    </source>
</evidence>
<keyword evidence="20" id="KW-1185">Reference proteome</keyword>
<feature type="domain" description="GTP cyclohydrolase II" evidence="18">
    <location>
        <begin position="211"/>
        <end position="376"/>
    </location>
</feature>
<evidence type="ECO:0000256" key="13">
    <source>
        <dbReference type="ARBA" id="ARBA00023211"/>
    </source>
</evidence>
<comment type="similarity">
    <text evidence="17">In the C-terminal section; belongs to the GTP cyclohydrolase II family.</text>
</comment>
<dbReference type="PIRSF" id="PIRSF001259">
    <property type="entry name" value="RibA"/>
    <property type="match status" value="1"/>
</dbReference>
<evidence type="ECO:0000256" key="10">
    <source>
        <dbReference type="ARBA" id="ARBA00022833"/>
    </source>
</evidence>
<protein>
    <recommendedName>
        <fullName evidence="17">Riboflavin biosynthesis protein RibBA</fullName>
    </recommendedName>
    <domain>
        <recommendedName>
            <fullName evidence="17">3,4-dihydroxy-2-butanone 4-phosphate synthase</fullName>
            <shortName evidence="17">DHBP synthase</shortName>
            <ecNumber evidence="17">4.1.99.12</ecNumber>
        </recommendedName>
    </domain>
    <domain>
        <recommendedName>
            <fullName evidence="17">GTP cyclohydrolase-2</fullName>
            <ecNumber evidence="17">3.5.4.25</ecNumber>
        </recommendedName>
        <alternativeName>
            <fullName evidence="17">GTP cyclohydrolase II</fullName>
        </alternativeName>
    </domain>
</protein>
<keyword evidence="12 17" id="KW-0342">GTP-binding</keyword>
<evidence type="ECO:0000256" key="12">
    <source>
        <dbReference type="ARBA" id="ARBA00023134"/>
    </source>
</evidence>
<dbReference type="NCBIfam" id="NF001591">
    <property type="entry name" value="PRK00393.1"/>
    <property type="match status" value="1"/>
</dbReference>
<dbReference type="Pfam" id="PF00925">
    <property type="entry name" value="GTP_cyclohydro2"/>
    <property type="match status" value="1"/>
</dbReference>
<dbReference type="InterPro" id="IPR017945">
    <property type="entry name" value="DHBP_synth_RibB-like_a/b_dom"/>
</dbReference>
<dbReference type="InterPro" id="IPR016299">
    <property type="entry name" value="Riboflavin_synth_RibBA"/>
</dbReference>
<feature type="binding site" evidence="17">
    <location>
        <position position="360"/>
    </location>
    <ligand>
        <name>GTP</name>
        <dbReference type="ChEBI" id="CHEBI:37565"/>
    </ligand>
</feature>
<dbReference type="EMBL" id="BMDD01000001">
    <property type="protein sequence ID" value="GGH72343.1"/>
    <property type="molecule type" value="Genomic_DNA"/>
</dbReference>
<feature type="binding site" evidence="17">
    <location>
        <position position="276"/>
    </location>
    <ligand>
        <name>GTP</name>
        <dbReference type="ChEBI" id="CHEBI:37565"/>
    </ligand>
</feature>
<evidence type="ECO:0000256" key="9">
    <source>
        <dbReference type="ARBA" id="ARBA00022801"/>
    </source>
</evidence>
<feature type="region of interest" description="DHBP synthase" evidence="17">
    <location>
        <begin position="1"/>
        <end position="204"/>
    </location>
</feature>
<comment type="pathway">
    <text evidence="4 17">Cofactor biosynthesis; riboflavin biosynthesis; 2-hydroxy-3-oxobutyl phosphate from D-ribulose 5-phosphate: step 1/1.</text>
</comment>
<evidence type="ECO:0000256" key="1">
    <source>
        <dbReference type="ARBA" id="ARBA00000141"/>
    </source>
</evidence>
<feature type="binding site" evidence="17">
    <location>
        <position position="271"/>
    </location>
    <ligand>
        <name>Zn(2+)</name>
        <dbReference type="ChEBI" id="CHEBI:29105"/>
        <note>catalytic</note>
    </ligand>
</feature>
<evidence type="ECO:0000256" key="6">
    <source>
        <dbReference type="ARBA" id="ARBA00022619"/>
    </source>
</evidence>
<feature type="binding site" evidence="17">
    <location>
        <position position="320"/>
    </location>
    <ligand>
        <name>GTP</name>
        <dbReference type="ChEBI" id="CHEBI:37565"/>
    </ligand>
</feature>
<comment type="pathway">
    <text evidence="3 17">Cofactor biosynthesis; riboflavin biosynthesis; 5-amino-6-(D-ribitylamino)uracil from GTP: step 1/4.</text>
</comment>
<name>A0ABQ1ZRA8_9BACL</name>
<dbReference type="InterPro" id="IPR032677">
    <property type="entry name" value="GTP_cyclohydro_II"/>
</dbReference>
<dbReference type="Pfam" id="PF00926">
    <property type="entry name" value="DHBP_synthase"/>
    <property type="match status" value="1"/>
</dbReference>
<sequence>MDERFAFDPIDDALADLKAGKIVLVVDDEDRENEGDFIALADRVTPEVINFMITEGRGLVCLPITRERAAKLELEPMTARNTDFHGTAFTVSVDHVKTTTGISAHERAITAQAIISSDTTADDFRRPGHMFPLIAKDGGVLRRAGHTEAAVDLARLSGAEPAGVICEVIKEDGSMARLPDLVQLAKKWGMKLISIKDLIHYRSEKEQLVRREVEVRLPTDFGEFRAVAYSNKIDDKEHIALVKGEIDPEHPVLVRVHSECLTGDVFHSHRCDCGPQFDAAMRQIEAEGSGVLLYMRQEGRGIGLINKLKAYKLQEEGLDTVDANLALGFAADLREYGIGAQILSDLGVRKIRLLTNNPRKIKGLQGHGLEMTERVPIQMPENIDNSGYLHAKQSKLGHLMNFGEGQSAAGATAGELEPLEQNEAMLAADREIKSRNL</sequence>
<evidence type="ECO:0000256" key="17">
    <source>
        <dbReference type="HAMAP-Rule" id="MF_01283"/>
    </source>
</evidence>
<feature type="binding site" evidence="17">
    <location>
        <position position="355"/>
    </location>
    <ligand>
        <name>GTP</name>
        <dbReference type="ChEBI" id="CHEBI:37565"/>
    </ligand>
</feature>
<dbReference type="SUPFAM" id="SSF142695">
    <property type="entry name" value="RibA-like"/>
    <property type="match status" value="1"/>
</dbReference>
<keyword evidence="10 17" id="KW-0862">Zinc</keyword>
<keyword evidence="15 17" id="KW-0511">Multifunctional enzyme</keyword>
<comment type="catalytic activity">
    <reaction evidence="1 17">
        <text>D-ribulose 5-phosphate = (2S)-2-hydroxy-3-oxobutyl phosphate + formate + H(+)</text>
        <dbReference type="Rhea" id="RHEA:18457"/>
        <dbReference type="ChEBI" id="CHEBI:15378"/>
        <dbReference type="ChEBI" id="CHEBI:15740"/>
        <dbReference type="ChEBI" id="CHEBI:58121"/>
        <dbReference type="ChEBI" id="CHEBI:58830"/>
        <dbReference type="EC" id="4.1.99.12"/>
    </reaction>
</comment>
<feature type="binding site" evidence="17">
    <location>
        <position position="146"/>
    </location>
    <ligand>
        <name>Mg(2+)</name>
        <dbReference type="ChEBI" id="CHEBI:18420"/>
        <label>2</label>
    </ligand>
</feature>
<keyword evidence="13 17" id="KW-0464">Manganese</keyword>
<feature type="active site" description="Proton acceptor; for GTP cyclohydrolase activity" evidence="17">
    <location>
        <position position="332"/>
    </location>
</feature>
<evidence type="ECO:0000256" key="5">
    <source>
        <dbReference type="ARBA" id="ARBA00005520"/>
    </source>
</evidence>
<dbReference type="InterPro" id="IPR000926">
    <property type="entry name" value="RibA"/>
</dbReference>